<dbReference type="SUPFAM" id="SSF52980">
    <property type="entry name" value="Restriction endonuclease-like"/>
    <property type="match status" value="1"/>
</dbReference>
<evidence type="ECO:0000313" key="3">
    <source>
        <dbReference type="Proteomes" id="UP000245412"/>
    </source>
</evidence>
<dbReference type="InterPro" id="IPR008538">
    <property type="entry name" value="Uma2"/>
</dbReference>
<accession>A0AB73T5B8</accession>
<reference evidence="2 3" key="1">
    <citation type="submission" date="2018-05" db="EMBL/GenBank/DDBJ databases">
        <authorList>
            <person name="Goeker M."/>
            <person name="Huntemann M."/>
            <person name="Clum A."/>
            <person name="Pillay M."/>
            <person name="Palaniappan K."/>
            <person name="Varghese N."/>
            <person name="Mikhailova N."/>
            <person name="Stamatis D."/>
            <person name="Reddy T."/>
            <person name="Daum C."/>
            <person name="Shapiro N."/>
            <person name="Ivanova N."/>
            <person name="Kyrpides N."/>
            <person name="Woyke T."/>
        </authorList>
    </citation>
    <scope>NUCLEOTIDE SEQUENCE [LARGE SCALE GENOMIC DNA]</scope>
    <source>
        <strain evidence="2 3">DSM 26524</strain>
    </source>
</reference>
<dbReference type="InterPro" id="IPR012296">
    <property type="entry name" value="Nuclease_put_TT1808"/>
</dbReference>
<organism evidence="2 3">
    <name type="scientific">Murimonas intestini</name>
    <dbReference type="NCBI Taxonomy" id="1337051"/>
    <lineage>
        <taxon>Bacteria</taxon>
        <taxon>Bacillati</taxon>
        <taxon>Bacillota</taxon>
        <taxon>Clostridia</taxon>
        <taxon>Lachnospirales</taxon>
        <taxon>Lachnospiraceae</taxon>
        <taxon>Murimonas</taxon>
    </lineage>
</organism>
<gene>
    <name evidence="2" type="ORF">C7383_105278</name>
</gene>
<keyword evidence="2" id="KW-0378">Hydrolase</keyword>
<dbReference type="Gene3D" id="3.90.1570.10">
    <property type="entry name" value="tt1808, chain A"/>
    <property type="match status" value="1"/>
</dbReference>
<dbReference type="GO" id="GO:0004519">
    <property type="term" value="F:endonuclease activity"/>
    <property type="evidence" value="ECO:0007669"/>
    <property type="project" value="UniProtKB-KW"/>
</dbReference>
<proteinExistence type="predicted"/>
<dbReference type="AlphaFoldDB" id="A0AB73T5B8"/>
<dbReference type="Proteomes" id="UP000245412">
    <property type="component" value="Unassembled WGS sequence"/>
</dbReference>
<sequence>MAIPKKQTYTEADYYALPEDVRGELINGQIYYQAAPSRAHQKILMSVSKTIANYIDTTGGSCEVYPAPFAVKLYEDRKTIVEPDISVICDRDKLTDKGCTGAPDWIIEIVSPGNSSHDYIRKLNLYADAGVREYWIVNPVEQSIFVYHLETDSFQVKYYTFRDKIKVNIYDDLWIDFQEITL</sequence>
<dbReference type="PANTHER" id="PTHR34107">
    <property type="entry name" value="SLL0198 PROTEIN-RELATED"/>
    <property type="match status" value="1"/>
</dbReference>
<keyword evidence="2" id="KW-0255">Endonuclease</keyword>
<evidence type="ECO:0000313" key="2">
    <source>
        <dbReference type="EMBL" id="PWJ76241.1"/>
    </source>
</evidence>
<keyword evidence="3" id="KW-1185">Reference proteome</keyword>
<dbReference type="EMBL" id="QGGY01000005">
    <property type="protein sequence ID" value="PWJ76241.1"/>
    <property type="molecule type" value="Genomic_DNA"/>
</dbReference>
<comment type="caution">
    <text evidence="2">The sequence shown here is derived from an EMBL/GenBank/DDBJ whole genome shotgun (WGS) entry which is preliminary data.</text>
</comment>
<evidence type="ECO:0000259" key="1">
    <source>
        <dbReference type="Pfam" id="PF05685"/>
    </source>
</evidence>
<dbReference type="PANTHER" id="PTHR34107:SF4">
    <property type="entry name" value="SLL1222 PROTEIN"/>
    <property type="match status" value="1"/>
</dbReference>
<dbReference type="Pfam" id="PF05685">
    <property type="entry name" value="Uma2"/>
    <property type="match status" value="1"/>
</dbReference>
<feature type="domain" description="Putative restriction endonuclease" evidence="1">
    <location>
        <begin position="13"/>
        <end position="163"/>
    </location>
</feature>
<dbReference type="RefSeq" id="WP_109626297.1">
    <property type="nucleotide sequence ID" value="NZ_JANKBI010000003.1"/>
</dbReference>
<keyword evidence="2" id="KW-0540">Nuclease</keyword>
<dbReference type="InterPro" id="IPR011335">
    <property type="entry name" value="Restrct_endonuc-II-like"/>
</dbReference>
<dbReference type="CDD" id="cd06260">
    <property type="entry name" value="DUF820-like"/>
    <property type="match status" value="1"/>
</dbReference>
<protein>
    <submittedName>
        <fullName evidence="2">Uma2 family endonuclease</fullName>
    </submittedName>
</protein>
<name>A0AB73T5B8_9FIRM</name>